<protein>
    <submittedName>
        <fullName evidence="1">Uncharacterized protein</fullName>
    </submittedName>
</protein>
<organism evidence="1 2">
    <name type="scientific">Svornostia abyssi</name>
    <dbReference type="NCBI Taxonomy" id="2898438"/>
    <lineage>
        <taxon>Bacteria</taxon>
        <taxon>Bacillati</taxon>
        <taxon>Actinomycetota</taxon>
        <taxon>Thermoleophilia</taxon>
        <taxon>Solirubrobacterales</taxon>
        <taxon>Baekduiaceae</taxon>
        <taxon>Svornostia</taxon>
    </lineage>
</organism>
<evidence type="ECO:0000313" key="2">
    <source>
        <dbReference type="Proteomes" id="UP001058860"/>
    </source>
</evidence>
<dbReference type="EMBL" id="CP088295">
    <property type="protein sequence ID" value="UUY01964.1"/>
    <property type="molecule type" value="Genomic_DNA"/>
</dbReference>
<name>A0ABY5PBB0_9ACTN</name>
<evidence type="ECO:0000313" key="1">
    <source>
        <dbReference type="EMBL" id="UUY01964.1"/>
    </source>
</evidence>
<proteinExistence type="predicted"/>
<reference evidence="2" key="1">
    <citation type="submission" date="2021-11" db="EMBL/GenBank/DDBJ databases">
        <title>Cultivation dependent microbiological survey of springs from the worlds oldest radium mine currently devoted to the extraction of radon-saturated water.</title>
        <authorList>
            <person name="Kapinusova G."/>
            <person name="Smrhova T."/>
            <person name="Strejcek M."/>
            <person name="Suman J."/>
            <person name="Jani K."/>
            <person name="Pajer P."/>
            <person name="Uhlik O."/>
        </authorList>
    </citation>
    <scope>NUCLEOTIDE SEQUENCE [LARGE SCALE GENOMIC DNA]</scope>
    <source>
        <strain evidence="2">J379</strain>
    </source>
</reference>
<sequence length="799" mass="82548">MTLFRQAGTGQAFMTNPTSCAPATTRITAGFQQDSPKTGTATFTPTGCTTTPFSPALEFGADPAGADSPTSASVTVSLPFNRNAGARAQSQPRRAVVALPEGFELAPTIGSAGDLAGCSDAAFAKTSPAPSTCPAAAQIGTVRFSSPLIAEPLTGRVFLAEPAPGEPLIRAFILAEQSGAADALRIKLEGDVTVNESTGQVTTVLDDIPPLPFTTFTLAFRGGQHAAFTSPRACGEYRGGATFTPHSGGPDATPTGAVTIAGDCPDPNAFGPSASVSASPTQAGADAVVTTLLERPDRQARLSSMRVSLPPGLLGRVASVPQCDVGSARAGACPETTRVGTVTAAAGAGPAPLSVQGPVYLTESLDGSFAGLSIVVPAKVGPLDLGNSVTLAKLFVRGSDQGLDVVVDEVPLRLKGIALSIRSLRLALDRPGFTFNATNCAVMPVRATFGSDLGGAASSDSTYQATGCEGLPFAPKIEATLTGSRREVDENGHPGLTAVVSQSAGEANTSSVAVTLPVGVAADPSRLRRACPLAQFEGGTCPAESVIGTATAVTPVLSSPLTGRVVFVLVPGSALPQLRLLLRGQLPIDLLGKVAIGTGNRLVNEFAGIPDVPLSRFELKLGPGAASPLLNARDLCASNPRITAAFRAHSGASSNRTITPTVLGCSPKATVRVSSLRRGRPALRLRVDGAGNKVTKTRLKLPKGLVLDTRRARRLVRVSAVGLPKGTRARVRVFRTRIDVTFPRGGATRVNVLLRRNALRAGTTLRRRAKPRLQFRLDISQPRVKVRKTTLRIRPVRSV</sequence>
<gene>
    <name evidence="1" type="ORF">LRS13_14685</name>
</gene>
<keyword evidence="2" id="KW-1185">Reference proteome</keyword>
<dbReference type="RefSeq" id="WP_353862503.1">
    <property type="nucleotide sequence ID" value="NZ_CP088295.1"/>
</dbReference>
<accession>A0ABY5PBB0</accession>
<dbReference type="Proteomes" id="UP001058860">
    <property type="component" value="Chromosome"/>
</dbReference>